<dbReference type="CDD" id="cd01167">
    <property type="entry name" value="bac_FRK"/>
    <property type="match status" value="1"/>
</dbReference>
<dbReference type="RefSeq" id="WP_074710978.1">
    <property type="nucleotide sequence ID" value="NZ_FNTV01000001.1"/>
</dbReference>
<evidence type="ECO:0000256" key="2">
    <source>
        <dbReference type="ARBA" id="ARBA00022679"/>
    </source>
</evidence>
<dbReference type="InterPro" id="IPR029056">
    <property type="entry name" value="Ribokinase-like"/>
</dbReference>
<dbReference type="InterPro" id="IPR002173">
    <property type="entry name" value="Carboh/pur_kinase_PfkB_CS"/>
</dbReference>
<evidence type="ECO:0000256" key="4">
    <source>
        <dbReference type="ARBA" id="ARBA00022777"/>
    </source>
</evidence>
<accession>A0A1H5I6Q8</accession>
<keyword evidence="5" id="KW-0067">ATP-binding</keyword>
<dbReference type="GO" id="GO:0008865">
    <property type="term" value="F:fructokinase activity"/>
    <property type="evidence" value="ECO:0007669"/>
    <property type="project" value="UniProtKB-ARBA"/>
</dbReference>
<proteinExistence type="inferred from homology"/>
<dbReference type="SUPFAM" id="SSF53613">
    <property type="entry name" value="Ribokinase-like"/>
    <property type="match status" value="1"/>
</dbReference>
<keyword evidence="4 6" id="KW-0418">Kinase</keyword>
<dbReference type="PRINTS" id="PR00990">
    <property type="entry name" value="RIBOKINASE"/>
</dbReference>
<evidence type="ECO:0000313" key="9">
    <source>
        <dbReference type="Proteomes" id="UP000182725"/>
    </source>
</evidence>
<evidence type="ECO:0000256" key="1">
    <source>
        <dbReference type="ARBA" id="ARBA00010688"/>
    </source>
</evidence>
<evidence type="ECO:0000256" key="3">
    <source>
        <dbReference type="ARBA" id="ARBA00022741"/>
    </source>
</evidence>
<dbReference type="Pfam" id="PF00294">
    <property type="entry name" value="PfkB"/>
    <property type="match status" value="1"/>
</dbReference>
<protein>
    <submittedName>
        <fullName evidence="8">Fructokinase</fullName>
    </submittedName>
</protein>
<evidence type="ECO:0000259" key="7">
    <source>
        <dbReference type="Pfam" id="PF00294"/>
    </source>
</evidence>
<evidence type="ECO:0000256" key="5">
    <source>
        <dbReference type="ARBA" id="ARBA00022840"/>
    </source>
</evidence>
<dbReference type="PROSITE" id="PS00583">
    <property type="entry name" value="PFKB_KINASES_1"/>
    <property type="match status" value="1"/>
</dbReference>
<dbReference type="EMBL" id="FNTV01000001">
    <property type="protein sequence ID" value="SEE35895.1"/>
    <property type="molecule type" value="Genomic_DNA"/>
</dbReference>
<dbReference type="Gene3D" id="3.40.1190.20">
    <property type="match status" value="1"/>
</dbReference>
<dbReference type="PANTHER" id="PTHR43085:SF1">
    <property type="entry name" value="PSEUDOURIDINE KINASE-RELATED"/>
    <property type="match status" value="1"/>
</dbReference>
<dbReference type="InterPro" id="IPR011611">
    <property type="entry name" value="PfkB_dom"/>
</dbReference>
<dbReference type="GO" id="GO:0005524">
    <property type="term" value="F:ATP binding"/>
    <property type="evidence" value="ECO:0007669"/>
    <property type="project" value="UniProtKB-KW"/>
</dbReference>
<reference evidence="8 9" key="1">
    <citation type="submission" date="2016-10" db="EMBL/GenBank/DDBJ databases">
        <authorList>
            <person name="de Groot N.N."/>
        </authorList>
    </citation>
    <scope>NUCLEOTIDE SEQUENCE [LARGE SCALE GENOMIC DNA]</scope>
    <source>
        <strain evidence="8 9">DSM 22274</strain>
    </source>
</reference>
<feature type="domain" description="Carbohydrate kinase PfkB" evidence="7">
    <location>
        <begin position="15"/>
        <end position="298"/>
    </location>
</feature>
<evidence type="ECO:0000313" key="8">
    <source>
        <dbReference type="EMBL" id="SEE35895.1"/>
    </source>
</evidence>
<dbReference type="PANTHER" id="PTHR43085">
    <property type="entry name" value="HEXOKINASE FAMILY MEMBER"/>
    <property type="match status" value="1"/>
</dbReference>
<keyword evidence="2 6" id="KW-0808">Transferase</keyword>
<dbReference type="InterPro" id="IPR002139">
    <property type="entry name" value="Ribo/fructo_kinase"/>
</dbReference>
<dbReference type="GO" id="GO:0006000">
    <property type="term" value="P:fructose metabolic process"/>
    <property type="evidence" value="ECO:0007669"/>
    <property type="project" value="UniProtKB-ARBA"/>
</dbReference>
<organism evidence="8 9">
    <name type="scientific">Arthrobacter alpinus</name>
    <dbReference type="NCBI Taxonomy" id="656366"/>
    <lineage>
        <taxon>Bacteria</taxon>
        <taxon>Bacillati</taxon>
        <taxon>Actinomycetota</taxon>
        <taxon>Actinomycetes</taxon>
        <taxon>Micrococcales</taxon>
        <taxon>Micrococcaceae</taxon>
        <taxon>Arthrobacter</taxon>
    </lineage>
</organism>
<sequence>MNLPKHDCPSSDGLDVVVVGESLTDVVISSDGTSEHPGGSPANVAYGLGRLGAATGLLTALGNDDRGAAIEAHLRSVGVTLLPGSYSQDRTSSATATRAEDGSASYDFEVVWDLAPVAPASIPKVLHTGSIATFLEPGADAVKTLLQQYRHDCTITYDPNIRPALLGSHTEALSTFEELIDLTDIVKLSDEDATWLYPRKDLDEISTHLLGLGAGLAVITQGSQGSLLATPETRLTIPSVESVVADTIGAGDSYMAALIMGLLSLGTDGLAPAVLDQMGRTATMAAAITVRRPGANPPTAEELRDHMVVPGKISGVRTRPCGSAVERSIAL</sequence>
<dbReference type="Proteomes" id="UP000182725">
    <property type="component" value="Unassembled WGS sequence"/>
</dbReference>
<gene>
    <name evidence="8" type="ORF">SAMN04489740_1218</name>
</gene>
<keyword evidence="3" id="KW-0547">Nucleotide-binding</keyword>
<dbReference type="InterPro" id="IPR050306">
    <property type="entry name" value="PfkB_Carbo_kinase"/>
</dbReference>
<evidence type="ECO:0000256" key="6">
    <source>
        <dbReference type="RuleBase" id="RU003704"/>
    </source>
</evidence>
<dbReference type="AlphaFoldDB" id="A0A1H5I6Q8"/>
<dbReference type="PROSITE" id="PS00584">
    <property type="entry name" value="PFKB_KINASES_2"/>
    <property type="match status" value="1"/>
</dbReference>
<comment type="similarity">
    <text evidence="1 6">Belongs to the carbohydrate kinase PfkB family.</text>
</comment>
<name>A0A1H5I6Q8_9MICC</name>